<dbReference type="AlphaFoldDB" id="A0A8H4RES3"/>
<gene>
    <name evidence="1" type="ORF">G7Y89_g9378</name>
</gene>
<sequence>MVVERFQLNMQEHQLRHLLLRNWSDFKNQWNGIRNFYVAWNIFNINAFYSNYYNAISDASQIATDNLGTIITIIDPVQDTNVFANDLLTALSVGLAFIPEVEGEAQITKAIVTASEQVVEFGKFMFPVGTAGGEADDWNAISGSLGTVTNNLQASVTSAQALMQSDVESFLALVGSGAFSTILGSLDNLKEGILAALYTYLVSEAYKSKGVFISRQFNTDVHALQTNGTSLNWDTHCEGVYDSNGVCDTFWYDNTTGTTYGLVNGPSVGQDFNSDMEALFGTYTTGAQLFQNAVACLPQGSGAPILNLNSASFSATCISSLPVYCDDATVMPGRGKLCNGAMPGGKSLNEAQRVPPSYLGWGILNNKATQNTEIDLSTC</sequence>
<name>A0A8H4RES3_9HELO</name>
<dbReference type="Proteomes" id="UP000566819">
    <property type="component" value="Unassembled WGS sequence"/>
</dbReference>
<keyword evidence="2" id="KW-1185">Reference proteome</keyword>
<reference evidence="1 2" key="1">
    <citation type="submission" date="2020-03" db="EMBL/GenBank/DDBJ databases">
        <title>Draft Genome Sequence of Cudoniella acicularis.</title>
        <authorList>
            <person name="Buettner E."/>
            <person name="Kellner H."/>
        </authorList>
    </citation>
    <scope>NUCLEOTIDE SEQUENCE [LARGE SCALE GENOMIC DNA]</scope>
    <source>
        <strain evidence="1 2">DSM 108380</strain>
    </source>
</reference>
<proteinExistence type="predicted"/>
<organism evidence="1 2">
    <name type="scientific">Cudoniella acicularis</name>
    <dbReference type="NCBI Taxonomy" id="354080"/>
    <lineage>
        <taxon>Eukaryota</taxon>
        <taxon>Fungi</taxon>
        <taxon>Dikarya</taxon>
        <taxon>Ascomycota</taxon>
        <taxon>Pezizomycotina</taxon>
        <taxon>Leotiomycetes</taxon>
        <taxon>Helotiales</taxon>
        <taxon>Tricladiaceae</taxon>
        <taxon>Cudoniella</taxon>
    </lineage>
</organism>
<evidence type="ECO:0000313" key="1">
    <source>
        <dbReference type="EMBL" id="KAF4628775.1"/>
    </source>
</evidence>
<dbReference type="EMBL" id="JAAMPI010000764">
    <property type="protein sequence ID" value="KAF4628775.1"/>
    <property type="molecule type" value="Genomic_DNA"/>
</dbReference>
<evidence type="ECO:0000313" key="2">
    <source>
        <dbReference type="Proteomes" id="UP000566819"/>
    </source>
</evidence>
<protein>
    <submittedName>
        <fullName evidence="1">Uncharacterized protein</fullName>
    </submittedName>
</protein>
<dbReference type="OrthoDB" id="5345753at2759"/>
<comment type="caution">
    <text evidence="1">The sequence shown here is derived from an EMBL/GenBank/DDBJ whole genome shotgun (WGS) entry which is preliminary data.</text>
</comment>
<accession>A0A8H4RES3</accession>